<evidence type="ECO:0000256" key="2">
    <source>
        <dbReference type="SAM" id="Phobius"/>
    </source>
</evidence>
<protein>
    <submittedName>
        <fullName evidence="3">Uncharacterized protein</fullName>
    </submittedName>
</protein>
<evidence type="ECO:0000256" key="1">
    <source>
        <dbReference type="SAM" id="MobiDB-lite"/>
    </source>
</evidence>
<keyword evidence="2" id="KW-0472">Membrane</keyword>
<dbReference type="PANTHER" id="PTHR36042">
    <property type="entry name" value="OS05G0490900 PROTEIN"/>
    <property type="match status" value="1"/>
</dbReference>
<dbReference type="EMBL" id="FNXT01000650">
    <property type="protein sequence ID" value="SZX65562.1"/>
    <property type="molecule type" value="Genomic_DNA"/>
</dbReference>
<keyword evidence="4" id="KW-1185">Reference proteome</keyword>
<keyword evidence="2" id="KW-1133">Transmembrane helix</keyword>
<feature type="transmembrane region" description="Helical" evidence="2">
    <location>
        <begin position="122"/>
        <end position="143"/>
    </location>
</feature>
<evidence type="ECO:0000313" key="3">
    <source>
        <dbReference type="EMBL" id="SZX65562.1"/>
    </source>
</evidence>
<evidence type="ECO:0000313" key="4">
    <source>
        <dbReference type="Proteomes" id="UP000256970"/>
    </source>
</evidence>
<accession>A0A383VLE6</accession>
<feature type="compositionally biased region" description="Polar residues" evidence="1">
    <location>
        <begin position="43"/>
        <end position="58"/>
    </location>
</feature>
<feature type="transmembrane region" description="Helical" evidence="2">
    <location>
        <begin position="87"/>
        <end position="107"/>
    </location>
</feature>
<keyword evidence="2" id="KW-0812">Transmembrane</keyword>
<gene>
    <name evidence="3" type="ORF">BQ4739_LOCUS6042</name>
</gene>
<reference evidence="3 4" key="1">
    <citation type="submission" date="2016-10" db="EMBL/GenBank/DDBJ databases">
        <authorList>
            <person name="Cai Z."/>
        </authorList>
    </citation>
    <scope>NUCLEOTIDE SEQUENCE [LARGE SCALE GENOMIC DNA]</scope>
</reference>
<dbReference type="AlphaFoldDB" id="A0A383VLE6"/>
<organism evidence="3 4">
    <name type="scientific">Tetradesmus obliquus</name>
    <name type="common">Green alga</name>
    <name type="synonym">Acutodesmus obliquus</name>
    <dbReference type="NCBI Taxonomy" id="3088"/>
    <lineage>
        <taxon>Eukaryota</taxon>
        <taxon>Viridiplantae</taxon>
        <taxon>Chlorophyta</taxon>
        <taxon>core chlorophytes</taxon>
        <taxon>Chlorophyceae</taxon>
        <taxon>CS clade</taxon>
        <taxon>Sphaeropleales</taxon>
        <taxon>Scenedesmaceae</taxon>
        <taxon>Tetradesmus</taxon>
    </lineage>
</organism>
<name>A0A383VLE6_TETOB</name>
<feature type="region of interest" description="Disordered" evidence="1">
    <location>
        <begin position="40"/>
        <end position="61"/>
    </location>
</feature>
<dbReference type="PANTHER" id="PTHR36042:SF1">
    <property type="entry name" value="OS05G0490900 PROTEIN"/>
    <property type="match status" value="1"/>
</dbReference>
<sequence>MLAASRVAAFKPVSLSQRRVFAAAGICSPRQHAVASRVRVQAQEDNSTQTDAKQQQQPGGEELPIWVQREKMRELNAQAKPDLPWPLYLLLSSFVAIASVGSVFEYFDKNAIFGVIQPDSPLWLPIIGLFAITGLPTAGFLFFKGVNAANEAAEKQDRMDGYIK</sequence>
<dbReference type="Proteomes" id="UP000256970">
    <property type="component" value="Unassembled WGS sequence"/>
</dbReference>
<proteinExistence type="predicted"/>